<evidence type="ECO:0000256" key="1">
    <source>
        <dbReference type="SAM" id="Phobius"/>
    </source>
</evidence>
<dbReference type="OrthoDB" id="3026777at2759"/>
<evidence type="ECO:0000313" key="3">
    <source>
        <dbReference type="Proteomes" id="UP000499080"/>
    </source>
</evidence>
<keyword evidence="3" id="KW-1185">Reference proteome</keyword>
<proteinExistence type="predicted"/>
<evidence type="ECO:0000313" key="2">
    <source>
        <dbReference type="EMBL" id="GBL95784.1"/>
    </source>
</evidence>
<organism evidence="2 3">
    <name type="scientific">Araneus ventricosus</name>
    <name type="common">Orbweaver spider</name>
    <name type="synonym">Epeira ventricosa</name>
    <dbReference type="NCBI Taxonomy" id="182803"/>
    <lineage>
        <taxon>Eukaryota</taxon>
        <taxon>Metazoa</taxon>
        <taxon>Ecdysozoa</taxon>
        <taxon>Arthropoda</taxon>
        <taxon>Chelicerata</taxon>
        <taxon>Arachnida</taxon>
        <taxon>Araneae</taxon>
        <taxon>Araneomorphae</taxon>
        <taxon>Entelegynae</taxon>
        <taxon>Araneoidea</taxon>
        <taxon>Araneidae</taxon>
        <taxon>Araneus</taxon>
    </lineage>
</organism>
<sequence>MCTASFHVCCLFFEQECKHRNAPSWPKPSGSSDEGRVKQPHPIWRRKVFSFLATCEAVVPMIGTVVITKVFNATMDIYPNVSYLMTVGLLFIPLGTFLWAFIYLRKSHEEATLIQ</sequence>
<gene>
    <name evidence="2" type="ORF">AVEN_711_1</name>
</gene>
<keyword evidence="1" id="KW-0812">Transmembrane</keyword>
<dbReference type="EMBL" id="BGPR01000114">
    <property type="protein sequence ID" value="GBL95784.1"/>
    <property type="molecule type" value="Genomic_DNA"/>
</dbReference>
<feature type="transmembrane region" description="Helical" evidence="1">
    <location>
        <begin position="83"/>
        <end position="104"/>
    </location>
</feature>
<keyword evidence="1" id="KW-0472">Membrane</keyword>
<reference evidence="2 3" key="1">
    <citation type="journal article" date="2019" name="Sci. Rep.">
        <title>Orb-weaving spider Araneus ventricosus genome elucidates the spidroin gene catalogue.</title>
        <authorList>
            <person name="Kono N."/>
            <person name="Nakamura H."/>
            <person name="Ohtoshi R."/>
            <person name="Moran D.A.P."/>
            <person name="Shinohara A."/>
            <person name="Yoshida Y."/>
            <person name="Fujiwara M."/>
            <person name="Mori M."/>
            <person name="Tomita M."/>
            <person name="Arakawa K."/>
        </authorList>
    </citation>
    <scope>NUCLEOTIDE SEQUENCE [LARGE SCALE GENOMIC DNA]</scope>
</reference>
<accession>A0A4Y2BXB9</accession>
<comment type="caution">
    <text evidence="2">The sequence shown here is derived from an EMBL/GenBank/DDBJ whole genome shotgun (WGS) entry which is preliminary data.</text>
</comment>
<feature type="transmembrane region" description="Helical" evidence="1">
    <location>
        <begin position="48"/>
        <end position="71"/>
    </location>
</feature>
<protein>
    <submittedName>
        <fullName evidence="2">Uncharacterized protein</fullName>
    </submittedName>
</protein>
<dbReference type="Proteomes" id="UP000499080">
    <property type="component" value="Unassembled WGS sequence"/>
</dbReference>
<dbReference type="AlphaFoldDB" id="A0A4Y2BXB9"/>
<name>A0A4Y2BXB9_ARAVE</name>
<keyword evidence="1" id="KW-1133">Transmembrane helix</keyword>